<protein>
    <submittedName>
        <fullName evidence="1">Uncharacterized protein</fullName>
    </submittedName>
</protein>
<dbReference type="EMBL" id="CAWYQH010000068">
    <property type="protein sequence ID" value="CAK8680513.1"/>
    <property type="molecule type" value="Genomic_DNA"/>
</dbReference>
<evidence type="ECO:0000313" key="2">
    <source>
        <dbReference type="Proteomes" id="UP001642483"/>
    </source>
</evidence>
<sequence>MEVKFIWRSGDKLMVQNLTENTTYENNGYDVPATIIPSNAYESVASIRSQRFDTDNRHQINESAGVNTDPQTIGQEREMVVNVIYQPLDRNGNFERHNDRVV</sequence>
<keyword evidence="2" id="KW-1185">Reference proteome</keyword>
<evidence type="ECO:0000313" key="1">
    <source>
        <dbReference type="EMBL" id="CAK8680513.1"/>
    </source>
</evidence>
<proteinExistence type="predicted"/>
<reference evidence="1 2" key="1">
    <citation type="submission" date="2024-02" db="EMBL/GenBank/DDBJ databases">
        <authorList>
            <person name="Daric V."/>
            <person name="Darras S."/>
        </authorList>
    </citation>
    <scope>NUCLEOTIDE SEQUENCE [LARGE SCALE GENOMIC DNA]</scope>
</reference>
<comment type="caution">
    <text evidence="1">The sequence shown here is derived from an EMBL/GenBank/DDBJ whole genome shotgun (WGS) entry which is preliminary data.</text>
</comment>
<name>A0ABP0FLG3_CLALP</name>
<gene>
    <name evidence="1" type="ORF">CVLEPA_LOCUS10759</name>
</gene>
<dbReference type="Proteomes" id="UP001642483">
    <property type="component" value="Unassembled WGS sequence"/>
</dbReference>
<organism evidence="1 2">
    <name type="scientific">Clavelina lepadiformis</name>
    <name type="common">Light-bulb sea squirt</name>
    <name type="synonym">Ascidia lepadiformis</name>
    <dbReference type="NCBI Taxonomy" id="159417"/>
    <lineage>
        <taxon>Eukaryota</taxon>
        <taxon>Metazoa</taxon>
        <taxon>Chordata</taxon>
        <taxon>Tunicata</taxon>
        <taxon>Ascidiacea</taxon>
        <taxon>Aplousobranchia</taxon>
        <taxon>Clavelinidae</taxon>
        <taxon>Clavelina</taxon>
    </lineage>
</organism>
<accession>A0ABP0FLG3</accession>